<dbReference type="Gene3D" id="1.20.120.20">
    <property type="entry name" value="Apolipoprotein"/>
    <property type="match status" value="1"/>
</dbReference>
<gene>
    <name evidence="2" type="ORF">BEN30_14445</name>
</gene>
<name>A0A1E5Q4X0_9PROT</name>
<feature type="coiled-coil region" evidence="1">
    <location>
        <begin position="5"/>
        <end position="32"/>
    </location>
</feature>
<evidence type="ECO:0000313" key="3">
    <source>
        <dbReference type="Proteomes" id="UP000095347"/>
    </source>
</evidence>
<reference evidence="3" key="1">
    <citation type="submission" date="2016-07" db="EMBL/GenBank/DDBJ databases">
        <authorList>
            <person name="Florea S."/>
            <person name="Webb J.S."/>
            <person name="Jaromczyk J."/>
            <person name="Schardl C.L."/>
        </authorList>
    </citation>
    <scope>NUCLEOTIDE SEQUENCE [LARGE SCALE GENOMIC DNA]</scope>
    <source>
        <strain evidence="3">MV-1</strain>
    </source>
</reference>
<comment type="caution">
    <text evidence="2">The sequence shown here is derived from an EMBL/GenBank/DDBJ whole genome shotgun (WGS) entry which is preliminary data.</text>
</comment>
<dbReference type="Proteomes" id="UP000095347">
    <property type="component" value="Unassembled WGS sequence"/>
</dbReference>
<evidence type="ECO:0000256" key="1">
    <source>
        <dbReference type="SAM" id="Coils"/>
    </source>
</evidence>
<keyword evidence="1" id="KW-0175">Coiled coil</keyword>
<proteinExistence type="predicted"/>
<keyword evidence="3" id="KW-1185">Reference proteome</keyword>
<accession>A0A1E5Q4X0</accession>
<protein>
    <recommendedName>
        <fullName evidence="4">DUF883 domain-containing protein</fullName>
    </recommendedName>
</protein>
<dbReference type="RefSeq" id="WP_069958776.1">
    <property type="nucleotide sequence ID" value="NZ_MCGG01000052.1"/>
</dbReference>
<dbReference type="EMBL" id="MCGG01000052">
    <property type="protein sequence ID" value="OEJ65317.1"/>
    <property type="molecule type" value="Genomic_DNA"/>
</dbReference>
<dbReference type="STRING" id="28181.BEN30_14445"/>
<evidence type="ECO:0000313" key="2">
    <source>
        <dbReference type="EMBL" id="OEJ65317.1"/>
    </source>
</evidence>
<evidence type="ECO:0008006" key="4">
    <source>
        <dbReference type="Google" id="ProtNLM"/>
    </source>
</evidence>
<organism evidence="2 3">
    <name type="scientific">Magnetovibrio blakemorei</name>
    <dbReference type="NCBI Taxonomy" id="28181"/>
    <lineage>
        <taxon>Bacteria</taxon>
        <taxon>Pseudomonadati</taxon>
        <taxon>Pseudomonadota</taxon>
        <taxon>Alphaproteobacteria</taxon>
        <taxon>Rhodospirillales</taxon>
        <taxon>Magnetovibrionaceae</taxon>
        <taxon>Magnetovibrio</taxon>
    </lineage>
</organism>
<dbReference type="AlphaFoldDB" id="A0A1E5Q4X0"/>
<sequence>MTSEAKHSNDDMAELRANLEKLTEDVAKISQSMASIVKTRAGQAADDIREGVKTAADEISEKSKDSKDAIEKTIQERPFQSLLAAFGAGLLIAQLFRRHG</sequence>